<dbReference type="AlphaFoldDB" id="A0A934NG37"/>
<evidence type="ECO:0000256" key="2">
    <source>
        <dbReference type="ARBA" id="ARBA00023043"/>
    </source>
</evidence>
<proteinExistence type="predicted"/>
<keyword evidence="4" id="KW-0732">Signal</keyword>
<name>A0A934NG37_9FLAO</name>
<dbReference type="SMART" id="SM00248">
    <property type="entry name" value="ANK"/>
    <property type="match status" value="2"/>
</dbReference>
<dbReference type="InterPro" id="IPR036770">
    <property type="entry name" value="Ankyrin_rpt-contain_sf"/>
</dbReference>
<reference evidence="5 6" key="1">
    <citation type="submission" date="2020-09" db="EMBL/GenBank/DDBJ databases">
        <title>Draft genome of Gelidibacter salicanalis PAMC21136.</title>
        <authorList>
            <person name="Park H."/>
        </authorList>
    </citation>
    <scope>NUCLEOTIDE SEQUENCE [LARGE SCALE GENOMIC DNA]</scope>
    <source>
        <strain evidence="5 6">PAMC21136</strain>
    </source>
</reference>
<evidence type="ECO:0000313" key="6">
    <source>
        <dbReference type="Proteomes" id="UP000662373"/>
    </source>
</evidence>
<dbReference type="PANTHER" id="PTHR24171:SF9">
    <property type="entry name" value="ANKYRIN REPEAT DOMAIN-CONTAINING PROTEIN 39"/>
    <property type="match status" value="1"/>
</dbReference>
<keyword evidence="1" id="KW-0677">Repeat</keyword>
<dbReference type="PROSITE" id="PS50297">
    <property type="entry name" value="ANK_REP_REGION"/>
    <property type="match status" value="2"/>
</dbReference>
<dbReference type="EMBL" id="JAEHJZ010000001">
    <property type="protein sequence ID" value="MBJ7879106.1"/>
    <property type="molecule type" value="Genomic_DNA"/>
</dbReference>
<comment type="caution">
    <text evidence="5">The sequence shown here is derived from an EMBL/GenBank/DDBJ whole genome shotgun (WGS) entry which is preliminary data.</text>
</comment>
<keyword evidence="6" id="KW-1185">Reference proteome</keyword>
<dbReference type="PROSITE" id="PS50088">
    <property type="entry name" value="ANK_REPEAT"/>
    <property type="match status" value="2"/>
</dbReference>
<feature type="repeat" description="ANK" evidence="3">
    <location>
        <begin position="39"/>
        <end position="71"/>
    </location>
</feature>
<feature type="repeat" description="ANK" evidence="3">
    <location>
        <begin position="71"/>
        <end position="103"/>
    </location>
</feature>
<dbReference type="InterPro" id="IPR002110">
    <property type="entry name" value="Ankyrin_rpt"/>
</dbReference>
<evidence type="ECO:0000313" key="5">
    <source>
        <dbReference type="EMBL" id="MBJ7879106.1"/>
    </source>
</evidence>
<evidence type="ECO:0000256" key="4">
    <source>
        <dbReference type="SAM" id="SignalP"/>
    </source>
</evidence>
<evidence type="ECO:0000256" key="1">
    <source>
        <dbReference type="ARBA" id="ARBA00022737"/>
    </source>
</evidence>
<feature type="chain" id="PRO_5036884975" evidence="4">
    <location>
        <begin position="22"/>
        <end position="128"/>
    </location>
</feature>
<dbReference type="PANTHER" id="PTHR24171">
    <property type="entry name" value="ANKYRIN REPEAT DOMAIN-CONTAINING PROTEIN 39-RELATED"/>
    <property type="match status" value="1"/>
</dbReference>
<dbReference type="Proteomes" id="UP000662373">
    <property type="component" value="Unassembled WGS sequence"/>
</dbReference>
<keyword evidence="2 3" id="KW-0040">ANK repeat</keyword>
<sequence>MKKTIIISAIALGFAFNTSNAATFIEDVPFSTVVKKSKVEVSPFCMAIVKGDIETVKKLIQLGADVNAKSNGMTPAMYAAKYNKTEILEVLVKEGADLKKKSQKGLTAMDYAKQSKAIDAMAYLDTLS</sequence>
<dbReference type="Pfam" id="PF12796">
    <property type="entry name" value="Ank_2"/>
    <property type="match status" value="1"/>
</dbReference>
<dbReference type="RefSeq" id="WP_199596558.1">
    <property type="nucleotide sequence ID" value="NZ_JAEHJZ010000001.1"/>
</dbReference>
<accession>A0A934NG37</accession>
<feature type="signal peptide" evidence="4">
    <location>
        <begin position="1"/>
        <end position="21"/>
    </location>
</feature>
<gene>
    <name evidence="5" type="ORF">JEM65_00345</name>
</gene>
<dbReference type="Gene3D" id="1.25.40.20">
    <property type="entry name" value="Ankyrin repeat-containing domain"/>
    <property type="match status" value="1"/>
</dbReference>
<evidence type="ECO:0000256" key="3">
    <source>
        <dbReference type="PROSITE-ProRule" id="PRU00023"/>
    </source>
</evidence>
<organism evidence="5 6">
    <name type="scientific">Gelidibacter salicanalis</name>
    <dbReference type="NCBI Taxonomy" id="291193"/>
    <lineage>
        <taxon>Bacteria</taxon>
        <taxon>Pseudomonadati</taxon>
        <taxon>Bacteroidota</taxon>
        <taxon>Flavobacteriia</taxon>
        <taxon>Flavobacteriales</taxon>
        <taxon>Flavobacteriaceae</taxon>
        <taxon>Gelidibacter</taxon>
    </lineage>
</organism>
<dbReference type="SUPFAM" id="SSF48403">
    <property type="entry name" value="Ankyrin repeat"/>
    <property type="match status" value="1"/>
</dbReference>
<protein>
    <submittedName>
        <fullName evidence="5">Ankyrin repeat domain-containing protein</fullName>
    </submittedName>
</protein>